<reference evidence="1 2" key="1">
    <citation type="submission" date="2024-02" db="EMBL/GenBank/DDBJ databases">
        <authorList>
            <person name="Vignale AGUSTIN F."/>
            <person name="Sosa J E."/>
            <person name="Modenutti C."/>
        </authorList>
    </citation>
    <scope>NUCLEOTIDE SEQUENCE [LARGE SCALE GENOMIC DNA]</scope>
</reference>
<sequence>MDLGTEFGSVFSAQGTGFSFNLQALLALHGKPSVQITRLDIHFLHSGSSFLQEVDVFSGHQLTSIFLAFLLKTPPSHIFYMDLLLQWIWFPTISHISLLQNMRDLSILLDIHLLCLEFWSAADVESSWCYGSALANIFHDGILLQFSTHRNSSFVLGFCYRRTFHLPYSRLINKAAKLSRVFQSPRSNNNASQLLSSIDHGASTSAPLFFFQLK</sequence>
<keyword evidence="2" id="KW-1185">Reference proteome</keyword>
<evidence type="ECO:0000313" key="1">
    <source>
        <dbReference type="EMBL" id="CAK9187681.1"/>
    </source>
</evidence>
<gene>
    <name evidence="1" type="ORF">ILEXP_LOCUS58267</name>
</gene>
<evidence type="ECO:0000313" key="2">
    <source>
        <dbReference type="Proteomes" id="UP001642360"/>
    </source>
</evidence>
<dbReference type="Proteomes" id="UP001642360">
    <property type="component" value="Unassembled WGS sequence"/>
</dbReference>
<accession>A0ABC8V2V4</accession>
<dbReference type="EMBL" id="CAUOFW020010080">
    <property type="protein sequence ID" value="CAK9187681.1"/>
    <property type="molecule type" value="Genomic_DNA"/>
</dbReference>
<name>A0ABC8V2V4_9AQUA</name>
<dbReference type="AlphaFoldDB" id="A0ABC8V2V4"/>
<comment type="caution">
    <text evidence="1">The sequence shown here is derived from an EMBL/GenBank/DDBJ whole genome shotgun (WGS) entry which is preliminary data.</text>
</comment>
<proteinExistence type="predicted"/>
<organism evidence="1 2">
    <name type="scientific">Ilex paraguariensis</name>
    <name type="common">yerba mate</name>
    <dbReference type="NCBI Taxonomy" id="185542"/>
    <lineage>
        <taxon>Eukaryota</taxon>
        <taxon>Viridiplantae</taxon>
        <taxon>Streptophyta</taxon>
        <taxon>Embryophyta</taxon>
        <taxon>Tracheophyta</taxon>
        <taxon>Spermatophyta</taxon>
        <taxon>Magnoliopsida</taxon>
        <taxon>eudicotyledons</taxon>
        <taxon>Gunneridae</taxon>
        <taxon>Pentapetalae</taxon>
        <taxon>asterids</taxon>
        <taxon>campanulids</taxon>
        <taxon>Aquifoliales</taxon>
        <taxon>Aquifoliaceae</taxon>
        <taxon>Ilex</taxon>
    </lineage>
</organism>
<protein>
    <submittedName>
        <fullName evidence="1">Uncharacterized protein</fullName>
    </submittedName>
</protein>